<name>A0A098ECY0_9ZZZZ</name>
<organism evidence="2">
    <name type="scientific">groundwater metagenome</name>
    <dbReference type="NCBI Taxonomy" id="717931"/>
    <lineage>
        <taxon>unclassified sequences</taxon>
        <taxon>metagenomes</taxon>
        <taxon>ecological metagenomes</taxon>
    </lineage>
</organism>
<sequence>MYGDKKIFITALVFAVIIFLFGLLVGNYIVTSKMDEVRLSEESFIIDLLGMEMQDEISDEHFCELDVEKSLRKKMVLGKMLTTLEERLGKENKDIIQKKEIYELIQIKIIKNLEKMKNECNRSNNILIYFYTNKQNDVMGSADDCNDESKIIENVVYDVNERIKKNESDVMYNNTDNNRDNNTDNNIGYKRNIYVFAFDVNSENLATYAMLKKYEIKKVPATIINDKKYDYLSKEHLTEILEKELALNYPRKENDSR</sequence>
<evidence type="ECO:0000313" key="2">
    <source>
        <dbReference type="EMBL" id="CEG13379.1"/>
    </source>
</evidence>
<protein>
    <recommendedName>
        <fullName evidence="3">Thioredoxin-like fold domain-containing protein</fullName>
    </recommendedName>
</protein>
<feature type="transmembrane region" description="Helical" evidence="1">
    <location>
        <begin position="7"/>
        <end position="30"/>
    </location>
</feature>
<reference evidence="2" key="1">
    <citation type="submission" date="2014-09" db="EMBL/GenBank/DDBJ databases">
        <authorList>
            <person name="Probst J Alexander"/>
        </authorList>
    </citation>
    <scope>NUCLEOTIDE SEQUENCE</scope>
</reference>
<proteinExistence type="predicted"/>
<evidence type="ECO:0000256" key="1">
    <source>
        <dbReference type="SAM" id="Phobius"/>
    </source>
</evidence>
<accession>A0A098ECY0</accession>
<evidence type="ECO:0008006" key="3">
    <source>
        <dbReference type="Google" id="ProtNLM"/>
    </source>
</evidence>
<keyword evidence="1" id="KW-0812">Transmembrane</keyword>
<gene>
    <name evidence="2" type="ORF">MSIBF_A3800003</name>
</gene>
<dbReference type="EMBL" id="CCXY01000313">
    <property type="protein sequence ID" value="CEG13379.1"/>
    <property type="molecule type" value="Genomic_DNA"/>
</dbReference>
<dbReference type="AlphaFoldDB" id="A0A098ECY0"/>
<keyword evidence="1" id="KW-0472">Membrane</keyword>
<keyword evidence="1" id="KW-1133">Transmembrane helix</keyword>